<gene>
    <name evidence="2" type="ORF">MHBO_002498</name>
</gene>
<dbReference type="EMBL" id="JBDODL010000927">
    <property type="protein sequence ID" value="MES1920882.1"/>
    <property type="molecule type" value="Genomic_DNA"/>
</dbReference>
<organism evidence="2 3">
    <name type="scientific">Bonamia ostreae</name>
    <dbReference type="NCBI Taxonomy" id="126728"/>
    <lineage>
        <taxon>Eukaryota</taxon>
        <taxon>Sar</taxon>
        <taxon>Rhizaria</taxon>
        <taxon>Endomyxa</taxon>
        <taxon>Ascetosporea</taxon>
        <taxon>Haplosporida</taxon>
        <taxon>Bonamia</taxon>
    </lineage>
</organism>
<proteinExistence type="predicted"/>
<reference evidence="2 3" key="1">
    <citation type="journal article" date="2024" name="BMC Biol.">
        <title>Comparative genomics of Ascetosporea gives new insight into the evolutionary basis for animal parasitism in Rhizaria.</title>
        <authorList>
            <person name="Hiltunen Thoren M."/>
            <person name="Onut-Brannstrom I."/>
            <person name="Alfjorden A."/>
            <person name="Peckova H."/>
            <person name="Swords F."/>
            <person name="Hooper C."/>
            <person name="Holzer A.S."/>
            <person name="Bass D."/>
            <person name="Burki F."/>
        </authorList>
    </citation>
    <scope>NUCLEOTIDE SEQUENCE [LARGE SCALE GENOMIC DNA]</scope>
    <source>
        <strain evidence="2">20-A016</strain>
    </source>
</reference>
<dbReference type="SUPFAM" id="SSF81891">
    <property type="entry name" value="Poly A polymerase C-terminal region-like"/>
    <property type="match status" value="1"/>
</dbReference>
<name>A0ABV2AMH6_9EUKA</name>
<dbReference type="PANTHER" id="PTHR15245:SF20">
    <property type="entry name" value="SYMPLEKIN"/>
    <property type="match status" value="1"/>
</dbReference>
<dbReference type="Proteomes" id="UP001439008">
    <property type="component" value="Unassembled WGS sequence"/>
</dbReference>
<keyword evidence="3" id="KW-1185">Reference proteome</keyword>
<dbReference type="PANTHER" id="PTHR15245">
    <property type="entry name" value="SYMPLEKIN-RELATED"/>
    <property type="match status" value="1"/>
</dbReference>
<dbReference type="Pfam" id="PF12295">
    <property type="entry name" value="Symplekin_C"/>
    <property type="match status" value="1"/>
</dbReference>
<evidence type="ECO:0000259" key="1">
    <source>
        <dbReference type="Pfam" id="PF12295"/>
    </source>
</evidence>
<protein>
    <recommendedName>
        <fullName evidence="1">Symplekin C-terminal domain-containing protein</fullName>
    </recommendedName>
</protein>
<feature type="domain" description="Symplekin C-terminal" evidence="1">
    <location>
        <begin position="143"/>
        <end position="362"/>
    </location>
</feature>
<accession>A0ABV2AMH6</accession>
<comment type="caution">
    <text evidence="2">The sequence shown here is derived from an EMBL/GenBank/DDBJ whole genome shotgun (WGS) entry which is preliminary data.</text>
</comment>
<dbReference type="InterPro" id="IPR022075">
    <property type="entry name" value="Symplekin_C"/>
</dbReference>
<dbReference type="InterPro" id="IPR021850">
    <property type="entry name" value="Symplekin/Pta1"/>
</dbReference>
<sequence length="412" mass="48603">MGIVYELVFEDKNGVCDFAFNEIKNFLEICIKDERKFDILSRQKLLKSFIPKNDFRLLSIVISVLSSHLIRSLRFQDQNSPNKNDENFANENIETLTKIKDKKQNLTKNVTNILDEIENNKKLNQKISQIKISQNNENLVIYPIFPLLPKERIKKEFEKMVKETNLEELKKMIEYSFGYAHHLYCNNQNDQISFKTDKTDFSNLVKFLDLVDFDSFKKIEEIEENEKIGEHERKLAIWIFVKLHKLVNNKNDPNLLKTLELINHCLKKETIFNQKVLTEAVNKIMQGKETSILLMRTLIQIYLLYPGTIDLVKTVLTQLLRRKIWQSPSVWEGFVKCLAWTLPESMSVLTKLDSDLIKTAFKNDETFRTKLKEAFKKDGSLLFSLPSSLRRFLLSKDTMKRKSESYRKKRKK</sequence>
<evidence type="ECO:0000313" key="3">
    <source>
        <dbReference type="Proteomes" id="UP001439008"/>
    </source>
</evidence>
<evidence type="ECO:0000313" key="2">
    <source>
        <dbReference type="EMBL" id="MES1920882.1"/>
    </source>
</evidence>